<reference evidence="2 3" key="1">
    <citation type="submission" date="2014-11" db="EMBL/GenBank/DDBJ databases">
        <title>Genomics and ecophysiology of heterotrophic nitrogen fixing bacteria isolated from estuarine surface water.</title>
        <authorList>
            <person name="Bentzon-Tilia M."/>
            <person name="Severin I."/>
            <person name="Hansen L.H."/>
            <person name="Riemann L."/>
        </authorList>
    </citation>
    <scope>NUCLEOTIDE SEQUENCE [LARGE SCALE GENOMIC DNA]</scope>
    <source>
        <strain evidence="2 3">BAL361</strain>
    </source>
</reference>
<feature type="transmembrane region" description="Helical" evidence="1">
    <location>
        <begin position="37"/>
        <end position="56"/>
    </location>
</feature>
<proteinExistence type="predicted"/>
<keyword evidence="1" id="KW-0812">Transmembrane</keyword>
<organism evidence="2 3">
    <name type="scientific">Stutzerimonas stutzeri</name>
    <name type="common">Pseudomonas stutzeri</name>
    <dbReference type="NCBI Taxonomy" id="316"/>
    <lineage>
        <taxon>Bacteria</taxon>
        <taxon>Pseudomonadati</taxon>
        <taxon>Pseudomonadota</taxon>
        <taxon>Gammaproteobacteria</taxon>
        <taxon>Pseudomonadales</taxon>
        <taxon>Pseudomonadaceae</taxon>
        <taxon>Stutzerimonas</taxon>
    </lineage>
</organism>
<dbReference type="PATRIC" id="fig|316.110.peg.528"/>
<evidence type="ECO:0000256" key="1">
    <source>
        <dbReference type="SAM" id="Phobius"/>
    </source>
</evidence>
<name>A0A0D7E7A2_STUST</name>
<feature type="transmembrane region" description="Helical" evidence="1">
    <location>
        <begin position="84"/>
        <end position="102"/>
    </location>
</feature>
<dbReference type="RefSeq" id="WP_044315320.1">
    <property type="nucleotide sequence ID" value="NZ_JBITTV010000009.1"/>
</dbReference>
<sequence>MNGAVLIATAALLITSLLVRVVPVFVSMPLGAGGLRIVGQILPTAVFINLAVYVAYSEISAAPAAAATSLLGVALLAISGRVGLVGSMLVGAALYYTAAALIG</sequence>
<dbReference type="EMBL" id="JXXD01000122">
    <property type="protein sequence ID" value="KIZ35417.1"/>
    <property type="molecule type" value="Genomic_DNA"/>
</dbReference>
<keyword evidence="1" id="KW-1133">Transmembrane helix</keyword>
<keyword evidence="1" id="KW-0472">Membrane</keyword>
<protein>
    <submittedName>
        <fullName evidence="2">Uncharacterized protein</fullName>
    </submittedName>
</protein>
<dbReference type="Proteomes" id="UP000032439">
    <property type="component" value="Unassembled WGS sequence"/>
</dbReference>
<accession>A0A0D7E7A2</accession>
<evidence type="ECO:0000313" key="3">
    <source>
        <dbReference type="Proteomes" id="UP000032439"/>
    </source>
</evidence>
<gene>
    <name evidence="2" type="ORF">LO50_13525</name>
</gene>
<dbReference type="AlphaFoldDB" id="A0A0D7E7A2"/>
<evidence type="ECO:0000313" key="2">
    <source>
        <dbReference type="EMBL" id="KIZ35417.1"/>
    </source>
</evidence>
<feature type="transmembrane region" description="Helical" evidence="1">
    <location>
        <begin position="61"/>
        <end position="78"/>
    </location>
</feature>
<comment type="caution">
    <text evidence="2">The sequence shown here is derived from an EMBL/GenBank/DDBJ whole genome shotgun (WGS) entry which is preliminary data.</text>
</comment>